<reference evidence="4 5" key="1">
    <citation type="submission" date="2023-07" db="EMBL/GenBank/DDBJ databases">
        <title>Sorghum-associated microbial communities from plants grown in Nebraska, USA.</title>
        <authorList>
            <person name="Schachtman D."/>
        </authorList>
    </citation>
    <scope>NUCLEOTIDE SEQUENCE [LARGE SCALE GENOMIC DNA]</scope>
    <source>
        <strain evidence="4 5">BE240</strain>
    </source>
</reference>
<dbReference type="InterPro" id="IPR023214">
    <property type="entry name" value="HAD_sf"/>
</dbReference>
<dbReference type="Pfam" id="PF12710">
    <property type="entry name" value="HAD"/>
    <property type="match status" value="1"/>
</dbReference>
<dbReference type="Proteomes" id="UP001265550">
    <property type="component" value="Unassembled WGS sequence"/>
</dbReference>
<dbReference type="InterPro" id="IPR006385">
    <property type="entry name" value="HAD_hydro_SerB1"/>
</dbReference>
<accession>A0ABU1VBP8</accession>
<keyword evidence="5" id="KW-1185">Reference proteome</keyword>
<proteinExistence type="predicted"/>
<protein>
    <submittedName>
        <fullName evidence="4">HAD superfamily hydrolase (TIGR01490 family)</fullName>
    </submittedName>
</protein>
<dbReference type="PANTHER" id="PTHR43344">
    <property type="entry name" value="PHOSPHOSERINE PHOSPHATASE"/>
    <property type="match status" value="1"/>
</dbReference>
<keyword evidence="1" id="KW-0479">Metal-binding</keyword>
<dbReference type="InterPro" id="IPR050582">
    <property type="entry name" value="HAD-like_SerB"/>
</dbReference>
<dbReference type="Gene3D" id="3.40.50.1000">
    <property type="entry name" value="HAD superfamily/HAD-like"/>
    <property type="match status" value="1"/>
</dbReference>
<evidence type="ECO:0000256" key="1">
    <source>
        <dbReference type="ARBA" id="ARBA00022723"/>
    </source>
</evidence>
<dbReference type="NCBIfam" id="TIGR01490">
    <property type="entry name" value="HAD-SF-IB-hyp1"/>
    <property type="match status" value="1"/>
</dbReference>
<keyword evidence="3" id="KW-0460">Magnesium</keyword>
<evidence type="ECO:0000256" key="2">
    <source>
        <dbReference type="ARBA" id="ARBA00022801"/>
    </source>
</evidence>
<keyword evidence="2 4" id="KW-0378">Hydrolase</keyword>
<organism evidence="4 5">
    <name type="scientific">Hydrogenophaga laconesensis</name>
    <dbReference type="NCBI Taxonomy" id="1805971"/>
    <lineage>
        <taxon>Bacteria</taxon>
        <taxon>Pseudomonadati</taxon>
        <taxon>Pseudomonadota</taxon>
        <taxon>Betaproteobacteria</taxon>
        <taxon>Burkholderiales</taxon>
        <taxon>Comamonadaceae</taxon>
        <taxon>Hydrogenophaga</taxon>
    </lineage>
</organism>
<gene>
    <name evidence="4" type="ORF">J2X09_002476</name>
</gene>
<dbReference type="GO" id="GO:0016787">
    <property type="term" value="F:hydrolase activity"/>
    <property type="evidence" value="ECO:0007669"/>
    <property type="project" value="UniProtKB-KW"/>
</dbReference>
<dbReference type="RefSeq" id="WP_204733799.1">
    <property type="nucleotide sequence ID" value="NZ_JAVDWE010000006.1"/>
</dbReference>
<dbReference type="InterPro" id="IPR036412">
    <property type="entry name" value="HAD-like_sf"/>
</dbReference>
<dbReference type="PANTHER" id="PTHR43344:SF13">
    <property type="entry name" value="PHOSPHATASE RV3661-RELATED"/>
    <property type="match status" value="1"/>
</dbReference>
<sequence length="222" mass="24952">MRLALFDLDHTLIPLDSDHAWGEFTVALGWRDAQGFAKANDGFYADYKAGMLDIHRYVRFAIEAVRERGLAAAQKAHDRFMHDVIGPALREPARALLRRHQAAGDTVVIVTATNEFVTRPIARAFGVDELIAIELERDARGEPTGAIQGTPSFREGKIARVEQWLAARGLDWSRVQHSTFYSDSINDLPLLEKVHEPVATNPDARLRAIALERGWRTLNLFE</sequence>
<evidence type="ECO:0000256" key="3">
    <source>
        <dbReference type="ARBA" id="ARBA00022842"/>
    </source>
</evidence>
<dbReference type="Gene3D" id="1.20.1440.100">
    <property type="entry name" value="SG protein - dephosphorylation function"/>
    <property type="match status" value="1"/>
</dbReference>
<dbReference type="CDD" id="cd02612">
    <property type="entry name" value="HAD_PGPPase"/>
    <property type="match status" value="1"/>
</dbReference>
<dbReference type="EMBL" id="JAVDWE010000006">
    <property type="protein sequence ID" value="MDR7094733.1"/>
    <property type="molecule type" value="Genomic_DNA"/>
</dbReference>
<dbReference type="SUPFAM" id="SSF56784">
    <property type="entry name" value="HAD-like"/>
    <property type="match status" value="1"/>
</dbReference>
<evidence type="ECO:0000313" key="4">
    <source>
        <dbReference type="EMBL" id="MDR7094733.1"/>
    </source>
</evidence>
<evidence type="ECO:0000313" key="5">
    <source>
        <dbReference type="Proteomes" id="UP001265550"/>
    </source>
</evidence>
<name>A0ABU1VBP8_9BURK</name>
<comment type="caution">
    <text evidence="4">The sequence shown here is derived from an EMBL/GenBank/DDBJ whole genome shotgun (WGS) entry which is preliminary data.</text>
</comment>
<dbReference type="NCBIfam" id="TIGR01488">
    <property type="entry name" value="HAD-SF-IB"/>
    <property type="match status" value="1"/>
</dbReference>